<dbReference type="InterPro" id="IPR002109">
    <property type="entry name" value="Glutaredoxin"/>
</dbReference>
<dbReference type="Pfam" id="PF00462">
    <property type="entry name" value="Glutaredoxin"/>
    <property type="match status" value="1"/>
</dbReference>
<gene>
    <name evidence="2" type="ORF">HKI87_06g40420</name>
</gene>
<dbReference type="AlphaFoldDB" id="A0AAX4P917"/>
<evidence type="ECO:0000313" key="2">
    <source>
        <dbReference type="EMBL" id="WZN62505.1"/>
    </source>
</evidence>
<dbReference type="SUPFAM" id="SSF52833">
    <property type="entry name" value="Thioredoxin-like"/>
    <property type="match status" value="1"/>
</dbReference>
<proteinExistence type="predicted"/>
<name>A0AAX4P917_9CHLO</name>
<organism evidence="2 3">
    <name type="scientific">Chloropicon roscoffensis</name>
    <dbReference type="NCBI Taxonomy" id="1461544"/>
    <lineage>
        <taxon>Eukaryota</taxon>
        <taxon>Viridiplantae</taxon>
        <taxon>Chlorophyta</taxon>
        <taxon>Chloropicophyceae</taxon>
        <taxon>Chloropicales</taxon>
        <taxon>Chloropicaceae</taxon>
        <taxon>Chloropicon</taxon>
    </lineage>
</organism>
<feature type="domain" description="Glutaredoxin" evidence="1">
    <location>
        <begin position="23"/>
        <end position="69"/>
    </location>
</feature>
<evidence type="ECO:0000259" key="1">
    <source>
        <dbReference type="Pfam" id="PF00462"/>
    </source>
</evidence>
<dbReference type="Gene3D" id="3.40.30.10">
    <property type="entry name" value="Glutaredoxin"/>
    <property type="match status" value="1"/>
</dbReference>
<dbReference type="EMBL" id="CP151506">
    <property type="protein sequence ID" value="WZN62505.1"/>
    <property type="molecule type" value="Genomic_DNA"/>
</dbReference>
<keyword evidence="3" id="KW-1185">Reference proteome</keyword>
<evidence type="ECO:0000313" key="3">
    <source>
        <dbReference type="Proteomes" id="UP001472866"/>
    </source>
</evidence>
<dbReference type="PANTHER" id="PTHR45669">
    <property type="entry name" value="GLUTAREDOXIN DOMAIN-CONTAINING CYSTEINE-RICH PROTEIN CG12206-RELATED"/>
    <property type="match status" value="1"/>
</dbReference>
<reference evidence="2 3" key="1">
    <citation type="submission" date="2024-03" db="EMBL/GenBank/DDBJ databases">
        <title>Complete genome sequence of the green alga Chloropicon roscoffensis RCC1871.</title>
        <authorList>
            <person name="Lemieux C."/>
            <person name="Pombert J.-F."/>
            <person name="Otis C."/>
            <person name="Turmel M."/>
        </authorList>
    </citation>
    <scope>NUCLEOTIDE SEQUENCE [LARGE SCALE GENOMIC DNA]</scope>
    <source>
        <strain evidence="2 3">RCC1871</strain>
    </source>
</reference>
<dbReference type="PROSITE" id="PS51354">
    <property type="entry name" value="GLUTAREDOXIN_2"/>
    <property type="match status" value="1"/>
</dbReference>
<dbReference type="PANTHER" id="PTHR45669:SF22">
    <property type="entry name" value="GLUTAREDOXIN DOMAIN-CONTAINING CYSTEINE-RICH PROTEIN CG12206-RELATED"/>
    <property type="match status" value="1"/>
</dbReference>
<dbReference type="Proteomes" id="UP001472866">
    <property type="component" value="Chromosome 06"/>
</dbReference>
<dbReference type="InterPro" id="IPR036249">
    <property type="entry name" value="Thioredoxin-like_sf"/>
</dbReference>
<sequence>MSPKVILYTSSVSFAASTRNHTDNLKYILESKGVEYETVDLSQNRERAEEMVQVSGGERKLPQLHVDEKSYGGWDNVQELEDHGELSKILQLE</sequence>
<accession>A0AAX4P917</accession>
<protein>
    <submittedName>
        <fullName evidence="2">Glutaredoxin</fullName>
    </submittedName>
</protein>